<reference evidence="1" key="1">
    <citation type="submission" date="2020-04" db="EMBL/GenBank/DDBJ databases">
        <authorList>
            <person name="Zhang T."/>
        </authorList>
    </citation>
    <scope>NUCLEOTIDE SEQUENCE</scope>
    <source>
        <strain evidence="1">HKST-UBA15</strain>
    </source>
</reference>
<organism evidence="1 2">
    <name type="scientific">Candidatus Dojkabacteria bacterium</name>
    <dbReference type="NCBI Taxonomy" id="2099670"/>
    <lineage>
        <taxon>Bacteria</taxon>
        <taxon>Candidatus Dojkabacteria</taxon>
    </lineage>
</organism>
<feature type="non-terminal residue" evidence="1">
    <location>
        <position position="1"/>
    </location>
</feature>
<dbReference type="AlphaFoldDB" id="A0A955I9N3"/>
<dbReference type="EMBL" id="JAGQLL010000052">
    <property type="protein sequence ID" value="MCA9380346.1"/>
    <property type="molecule type" value="Genomic_DNA"/>
</dbReference>
<comment type="caution">
    <text evidence="1">The sequence shown here is derived from an EMBL/GenBank/DDBJ whole genome shotgun (WGS) entry which is preliminary data.</text>
</comment>
<evidence type="ECO:0000313" key="2">
    <source>
        <dbReference type="Proteomes" id="UP000745577"/>
    </source>
</evidence>
<proteinExistence type="predicted"/>
<reference evidence="1" key="2">
    <citation type="journal article" date="2021" name="Microbiome">
        <title>Successional dynamics and alternative stable states in a saline activated sludge microbial community over 9 years.</title>
        <authorList>
            <person name="Wang Y."/>
            <person name="Ye J."/>
            <person name="Ju F."/>
            <person name="Liu L."/>
            <person name="Boyd J.A."/>
            <person name="Deng Y."/>
            <person name="Parks D.H."/>
            <person name="Jiang X."/>
            <person name="Yin X."/>
            <person name="Woodcroft B.J."/>
            <person name="Tyson G.W."/>
            <person name="Hugenholtz P."/>
            <person name="Polz M.F."/>
            <person name="Zhang T."/>
        </authorList>
    </citation>
    <scope>NUCLEOTIDE SEQUENCE</scope>
    <source>
        <strain evidence="1">HKST-UBA15</strain>
    </source>
</reference>
<dbReference type="SUPFAM" id="SSF69304">
    <property type="entry name" value="Tricorn protease N-terminal domain"/>
    <property type="match status" value="1"/>
</dbReference>
<accession>A0A955I9N3</accession>
<dbReference type="Proteomes" id="UP000745577">
    <property type="component" value="Unassembled WGS sequence"/>
</dbReference>
<protein>
    <submittedName>
        <fullName evidence="1">Uncharacterized protein</fullName>
    </submittedName>
</protein>
<sequence length="447" mass="51111">NIKIRRFSNSLNISLKPQEYGEVKIVFKTERALDKDINVKINAQPFVVQTLNEEFIVETGRLLVGNYLLEFSSPDFVDFSEKFNLLSGNSEIVYNLVPSGDLVAEFRDYLSESIIEPEEVAVFLEGEEIEMSDMETPGKFELKDIVIDKEYTITSKLTGFIYREVKIKPEQGLNSLGNVYMFPDDNVIFTEDSLIVSSYLDGTNRKELYNAKNKCNVVKTKAQYTLFACGSNFLLYEKSASDYKLIREYVITGGKYDLNTKNLQMLLLSNDLKSIQQVHSSINTSVLYTHNKEIDSIVVDKTGVIYFSDNEAIYMLQDNGVEKIIDGNYRLDMVTPDNNSILAYGNRTTNQSNIWRIDTKSRFATKITFLPNEYTDLDFEGTEVVYYVVNDALFSGSINNNNFKKITDDIDGYWLQEGSNFIPVQVDGSTHFVSKINYTKKPFYSEL</sequence>
<gene>
    <name evidence="1" type="ORF">KC675_04170</name>
</gene>
<name>A0A955I9N3_9BACT</name>
<evidence type="ECO:0000313" key="1">
    <source>
        <dbReference type="EMBL" id="MCA9380346.1"/>
    </source>
</evidence>